<feature type="transmembrane region" description="Helical" evidence="4">
    <location>
        <begin position="140"/>
        <end position="163"/>
    </location>
</feature>
<name>A0ABX6N8U9_9BURK</name>
<dbReference type="SUPFAM" id="SSF103473">
    <property type="entry name" value="MFS general substrate transporter"/>
    <property type="match status" value="1"/>
</dbReference>
<evidence type="ECO:0000256" key="1">
    <source>
        <dbReference type="ARBA" id="ARBA00022692"/>
    </source>
</evidence>
<feature type="transmembrane region" description="Helical" evidence="4">
    <location>
        <begin position="169"/>
        <end position="190"/>
    </location>
</feature>
<gene>
    <name evidence="6" type="ORF">HKT17_13305</name>
</gene>
<evidence type="ECO:0000313" key="7">
    <source>
        <dbReference type="Proteomes" id="UP000501130"/>
    </source>
</evidence>
<dbReference type="PANTHER" id="PTHR11360:SF284">
    <property type="entry name" value="EG:103B4.3 PROTEIN-RELATED"/>
    <property type="match status" value="1"/>
</dbReference>
<feature type="transmembrane region" description="Helical" evidence="4">
    <location>
        <begin position="394"/>
        <end position="413"/>
    </location>
</feature>
<dbReference type="InterPro" id="IPR050327">
    <property type="entry name" value="Proton-linked_MCT"/>
</dbReference>
<feature type="transmembrane region" description="Helical" evidence="4">
    <location>
        <begin position="272"/>
        <end position="291"/>
    </location>
</feature>
<feature type="transmembrane region" description="Helical" evidence="4">
    <location>
        <begin position="12"/>
        <end position="29"/>
    </location>
</feature>
<keyword evidence="7" id="KW-1185">Reference proteome</keyword>
<dbReference type="Proteomes" id="UP000501130">
    <property type="component" value="Chromosome"/>
</dbReference>
<evidence type="ECO:0000256" key="4">
    <source>
        <dbReference type="SAM" id="Phobius"/>
    </source>
</evidence>
<dbReference type="RefSeq" id="WP_171100696.1">
    <property type="nucleotide sequence ID" value="NZ_CP053084.1"/>
</dbReference>
<feature type="transmembrane region" description="Helical" evidence="4">
    <location>
        <begin position="49"/>
        <end position="68"/>
    </location>
</feature>
<evidence type="ECO:0000313" key="6">
    <source>
        <dbReference type="EMBL" id="QJR30603.1"/>
    </source>
</evidence>
<dbReference type="InterPro" id="IPR020846">
    <property type="entry name" value="MFS_dom"/>
</dbReference>
<feature type="transmembrane region" description="Helical" evidence="4">
    <location>
        <begin position="327"/>
        <end position="348"/>
    </location>
</feature>
<dbReference type="Pfam" id="PF07690">
    <property type="entry name" value="MFS_1"/>
    <property type="match status" value="1"/>
</dbReference>
<dbReference type="InterPro" id="IPR011701">
    <property type="entry name" value="MFS"/>
</dbReference>
<keyword evidence="3 4" id="KW-0472">Membrane</keyword>
<dbReference type="PROSITE" id="PS50850">
    <property type="entry name" value="MFS"/>
    <property type="match status" value="1"/>
</dbReference>
<keyword evidence="2 4" id="KW-1133">Transmembrane helix</keyword>
<evidence type="ECO:0000256" key="2">
    <source>
        <dbReference type="ARBA" id="ARBA00022989"/>
    </source>
</evidence>
<keyword evidence="1 4" id="KW-0812">Transmembrane</keyword>
<accession>A0ABX6N8U9</accession>
<feature type="transmembrane region" description="Helical" evidence="4">
    <location>
        <begin position="75"/>
        <end position="98"/>
    </location>
</feature>
<dbReference type="Gene3D" id="1.20.1250.20">
    <property type="entry name" value="MFS general substrate transporter like domains"/>
    <property type="match status" value="1"/>
</dbReference>
<feature type="transmembrane region" description="Helical" evidence="4">
    <location>
        <begin position="239"/>
        <end position="260"/>
    </location>
</feature>
<evidence type="ECO:0000259" key="5">
    <source>
        <dbReference type="PROSITE" id="PS50850"/>
    </source>
</evidence>
<proteinExistence type="predicted"/>
<organism evidence="6 7">
    <name type="scientific">Limnobacter profundi</name>
    <dbReference type="NCBI Taxonomy" id="2732163"/>
    <lineage>
        <taxon>Bacteria</taxon>
        <taxon>Pseudomonadati</taxon>
        <taxon>Pseudomonadota</taxon>
        <taxon>Betaproteobacteria</taxon>
        <taxon>Burkholderiales</taxon>
        <taxon>Burkholderiaceae</taxon>
        <taxon>Limnobacter</taxon>
    </lineage>
</organism>
<feature type="transmembrane region" description="Helical" evidence="4">
    <location>
        <begin position="104"/>
        <end position="128"/>
    </location>
</feature>
<dbReference type="InterPro" id="IPR036259">
    <property type="entry name" value="MFS_trans_sf"/>
</dbReference>
<feature type="transmembrane region" description="Helical" evidence="4">
    <location>
        <begin position="303"/>
        <end position="321"/>
    </location>
</feature>
<reference evidence="6 7" key="1">
    <citation type="submission" date="2020-05" db="EMBL/GenBank/DDBJ databases">
        <title>Compete genome of Limnobacter sp. SAORIC-580.</title>
        <authorList>
            <person name="Song J."/>
            <person name="Cho J.-C."/>
        </authorList>
    </citation>
    <scope>NUCLEOTIDE SEQUENCE [LARGE SCALE GENOMIC DNA]</scope>
    <source>
        <strain evidence="6 7">SAORIC-580</strain>
    </source>
</reference>
<dbReference type="PANTHER" id="PTHR11360">
    <property type="entry name" value="MONOCARBOXYLATE TRANSPORTER"/>
    <property type="match status" value="1"/>
</dbReference>
<dbReference type="EMBL" id="CP053084">
    <property type="protein sequence ID" value="QJR30603.1"/>
    <property type="molecule type" value="Genomic_DNA"/>
</dbReference>
<feature type="transmembrane region" description="Helical" evidence="4">
    <location>
        <begin position="360"/>
        <end position="382"/>
    </location>
</feature>
<feature type="domain" description="Major facilitator superfamily (MFS) profile" evidence="5">
    <location>
        <begin position="11"/>
        <end position="418"/>
    </location>
</feature>
<evidence type="ECO:0000256" key="3">
    <source>
        <dbReference type="ARBA" id="ARBA00023136"/>
    </source>
</evidence>
<dbReference type="CDD" id="cd17355">
    <property type="entry name" value="MFS_YcxA_like"/>
    <property type="match status" value="1"/>
</dbReference>
<sequence length="428" mass="45363">MQLNTHKAVSPLTVLWCGAFIMTISLGIRHSFGLFLQPMSLSNEWGREVFAFSIAMQNLVWGVAQPFVGRMADRLGSAITMILGGALYTLGLFLMAMAESPGMLTLSAGVLIGLGLSGTTFPVVFGAVSRAMPPEKRSMAMGISMALGSLGQFAFLPGGLFLINQVGWSSALTILACFAVIILVLAWQLIEPKATPLKTDDAPCSAECPNTAASHQEAPADKELGMWASLGQAIRHRAFLMLSVGYFVCGFQILFISVHLPSYLQDSGIPASAGSTALALIGLFNILGSYLAGLWGGKFRKPMLLTGIYGLRGVLIVAFILTPLSTWSVYLFAAGMGVLWLSTVPLTTGTVSAMFGVKNLSMLGGLVFMFHQIGAFVGGWLGGLLFDATGSYTMVWWICVALSAIAAAVNWPIQEQSASPNEPTVQAA</sequence>
<protein>
    <submittedName>
        <fullName evidence="6">MFS transporter</fullName>
    </submittedName>
</protein>